<sequence>MATLVWEGARGGDGWRRCIGNDAVADGRRQGRRQGASSPERVAAGWAGEGWLQVASARGGGRRFGSGGDMATARVSINFYFTVLKFNKLIEGYFCPNVMKLVL</sequence>
<gene>
    <name evidence="1" type="ORF">CEURO_LOCUS13816</name>
</gene>
<accession>A0A9P0ZE66</accession>
<proteinExistence type="predicted"/>
<evidence type="ECO:0000313" key="1">
    <source>
        <dbReference type="EMBL" id="CAH9097379.1"/>
    </source>
</evidence>
<protein>
    <submittedName>
        <fullName evidence="1">Uncharacterized protein</fullName>
    </submittedName>
</protein>
<reference evidence="1" key="1">
    <citation type="submission" date="2022-07" db="EMBL/GenBank/DDBJ databases">
        <authorList>
            <person name="Macas J."/>
            <person name="Novak P."/>
            <person name="Neumann P."/>
        </authorList>
    </citation>
    <scope>NUCLEOTIDE SEQUENCE</scope>
</reference>
<evidence type="ECO:0000313" key="2">
    <source>
        <dbReference type="Proteomes" id="UP001152484"/>
    </source>
</evidence>
<dbReference type="Proteomes" id="UP001152484">
    <property type="component" value="Unassembled WGS sequence"/>
</dbReference>
<keyword evidence="2" id="KW-1185">Reference proteome</keyword>
<dbReference type="EMBL" id="CAMAPE010000035">
    <property type="protein sequence ID" value="CAH9097379.1"/>
    <property type="molecule type" value="Genomic_DNA"/>
</dbReference>
<dbReference type="AlphaFoldDB" id="A0A9P0ZE66"/>
<name>A0A9P0ZE66_CUSEU</name>
<organism evidence="1 2">
    <name type="scientific">Cuscuta europaea</name>
    <name type="common">European dodder</name>
    <dbReference type="NCBI Taxonomy" id="41803"/>
    <lineage>
        <taxon>Eukaryota</taxon>
        <taxon>Viridiplantae</taxon>
        <taxon>Streptophyta</taxon>
        <taxon>Embryophyta</taxon>
        <taxon>Tracheophyta</taxon>
        <taxon>Spermatophyta</taxon>
        <taxon>Magnoliopsida</taxon>
        <taxon>eudicotyledons</taxon>
        <taxon>Gunneridae</taxon>
        <taxon>Pentapetalae</taxon>
        <taxon>asterids</taxon>
        <taxon>lamiids</taxon>
        <taxon>Solanales</taxon>
        <taxon>Convolvulaceae</taxon>
        <taxon>Cuscuteae</taxon>
        <taxon>Cuscuta</taxon>
        <taxon>Cuscuta subgen. Cuscuta</taxon>
    </lineage>
</organism>
<comment type="caution">
    <text evidence="1">The sequence shown here is derived from an EMBL/GenBank/DDBJ whole genome shotgun (WGS) entry which is preliminary data.</text>
</comment>